<dbReference type="EMBL" id="GIDH01000289">
    <property type="protein sequence ID" value="NOV52232.1"/>
    <property type="molecule type" value="Transcribed_RNA"/>
</dbReference>
<evidence type="ECO:0000313" key="5">
    <source>
        <dbReference type="EMBL" id="NOV52232.1"/>
    </source>
</evidence>
<evidence type="ECO:0000256" key="1">
    <source>
        <dbReference type="ARBA" id="ARBA00004613"/>
    </source>
</evidence>
<accession>A0A6M2E153</accession>
<dbReference type="SMART" id="SM01318">
    <property type="entry name" value="SVWC"/>
    <property type="match status" value="1"/>
</dbReference>
<proteinExistence type="predicted"/>
<keyword evidence="2" id="KW-0964">Secreted</keyword>
<dbReference type="Pfam" id="PF15430">
    <property type="entry name" value="SVWC"/>
    <property type="match status" value="1"/>
</dbReference>
<feature type="domain" description="Single" evidence="4">
    <location>
        <begin position="38"/>
        <end position="100"/>
    </location>
</feature>
<feature type="signal peptide" evidence="3">
    <location>
        <begin position="1"/>
        <end position="24"/>
    </location>
</feature>
<dbReference type="GO" id="GO:0005576">
    <property type="term" value="C:extracellular region"/>
    <property type="evidence" value="ECO:0007669"/>
    <property type="project" value="UniProtKB-SubCell"/>
</dbReference>
<dbReference type="InterPro" id="IPR029277">
    <property type="entry name" value="SVWC_dom"/>
</dbReference>
<dbReference type="AlphaFoldDB" id="A0A6M2E153"/>
<reference evidence="5" key="1">
    <citation type="submission" date="2019-12" db="EMBL/GenBank/DDBJ databases">
        <title>The sialotranscriptome of the gopher-tortoise tick, Amblyomma tuberculatum.</title>
        <authorList>
            <person name="Karim S."/>
            <person name="Andersen J."/>
            <person name="Kumar D."/>
            <person name="Adamson S."/>
            <person name="Ennen J."/>
            <person name="Qualis C.P."/>
            <person name="Ribeiro J.M.C."/>
        </authorList>
    </citation>
    <scope>NUCLEOTIDE SEQUENCE</scope>
    <source>
        <strain evidence="5">Removed</strain>
        <tissue evidence="5">Salivary glands</tissue>
    </source>
</reference>
<organism evidence="5">
    <name type="scientific">Amblyomma tuberculatum</name>
    <dbReference type="NCBI Taxonomy" id="48802"/>
    <lineage>
        <taxon>Eukaryota</taxon>
        <taxon>Metazoa</taxon>
        <taxon>Ecdysozoa</taxon>
        <taxon>Arthropoda</taxon>
        <taxon>Chelicerata</taxon>
        <taxon>Arachnida</taxon>
        <taxon>Acari</taxon>
        <taxon>Parasitiformes</taxon>
        <taxon>Ixodida</taxon>
        <taxon>Ixodoidea</taxon>
        <taxon>Ixodidae</taxon>
        <taxon>Amblyomminae</taxon>
        <taxon>Amblyomma</taxon>
    </lineage>
</organism>
<protein>
    <submittedName>
        <fullName evidence="5">Putative conserved secreted protein</fullName>
    </submittedName>
</protein>
<evidence type="ECO:0000256" key="3">
    <source>
        <dbReference type="SAM" id="SignalP"/>
    </source>
</evidence>
<sequence length="101" mass="10391">MHFQAVLLVATAIVFVANWPLSAGYIAINKVPVINGKCQYNGTEIAPGEPLQAEFPCAEWRCGTDGTLSIAGCGLAEAGPGCVVVKGTGVYPSCCGQISCD</sequence>
<name>A0A6M2E153_9ACAR</name>
<evidence type="ECO:0000256" key="2">
    <source>
        <dbReference type="ARBA" id="ARBA00022525"/>
    </source>
</evidence>
<keyword evidence="3" id="KW-0732">Signal</keyword>
<evidence type="ECO:0000259" key="4">
    <source>
        <dbReference type="SMART" id="SM01318"/>
    </source>
</evidence>
<comment type="subcellular location">
    <subcellularLocation>
        <location evidence="1">Secreted</location>
    </subcellularLocation>
</comment>
<feature type="chain" id="PRO_5027031459" evidence="3">
    <location>
        <begin position="25"/>
        <end position="101"/>
    </location>
</feature>